<name>A0A0C3BHT1_HEBCY</name>
<evidence type="ECO:0000313" key="2">
    <source>
        <dbReference type="Proteomes" id="UP000053424"/>
    </source>
</evidence>
<dbReference type="EMBL" id="KN831807">
    <property type="protein sequence ID" value="KIM36280.1"/>
    <property type="molecule type" value="Genomic_DNA"/>
</dbReference>
<proteinExistence type="predicted"/>
<reference evidence="1 2" key="1">
    <citation type="submission" date="2014-04" db="EMBL/GenBank/DDBJ databases">
        <authorList>
            <consortium name="DOE Joint Genome Institute"/>
            <person name="Kuo A."/>
            <person name="Gay G."/>
            <person name="Dore J."/>
            <person name="Kohler A."/>
            <person name="Nagy L.G."/>
            <person name="Floudas D."/>
            <person name="Copeland A."/>
            <person name="Barry K.W."/>
            <person name="Cichocki N."/>
            <person name="Veneault-Fourrey C."/>
            <person name="LaButti K."/>
            <person name="Lindquist E.A."/>
            <person name="Lipzen A."/>
            <person name="Lundell T."/>
            <person name="Morin E."/>
            <person name="Murat C."/>
            <person name="Sun H."/>
            <person name="Tunlid A."/>
            <person name="Henrissat B."/>
            <person name="Grigoriev I.V."/>
            <person name="Hibbett D.S."/>
            <person name="Martin F."/>
            <person name="Nordberg H.P."/>
            <person name="Cantor M.N."/>
            <person name="Hua S.X."/>
        </authorList>
    </citation>
    <scope>NUCLEOTIDE SEQUENCE [LARGE SCALE GENOMIC DNA]</scope>
    <source>
        <strain evidence="2">h7</strain>
    </source>
</reference>
<dbReference type="AlphaFoldDB" id="A0A0C3BHT1"/>
<sequence>MTALLPDICRRLSVQGSPWTKKELGLSVKVASFLNFNTKVDNVAIAEILARFACDTGTVIANVKVSRARREAK</sequence>
<accession>A0A0C3BHT1</accession>
<dbReference type="Proteomes" id="UP000053424">
    <property type="component" value="Unassembled WGS sequence"/>
</dbReference>
<evidence type="ECO:0000313" key="1">
    <source>
        <dbReference type="EMBL" id="KIM36280.1"/>
    </source>
</evidence>
<gene>
    <name evidence="1" type="ORF">M413DRAFT_449329</name>
</gene>
<dbReference type="HOGENOM" id="CLU_2705080_0_0_1"/>
<protein>
    <submittedName>
        <fullName evidence="1">Uncharacterized protein</fullName>
    </submittedName>
</protein>
<organism evidence="1 2">
    <name type="scientific">Hebeloma cylindrosporum</name>
    <dbReference type="NCBI Taxonomy" id="76867"/>
    <lineage>
        <taxon>Eukaryota</taxon>
        <taxon>Fungi</taxon>
        <taxon>Dikarya</taxon>
        <taxon>Basidiomycota</taxon>
        <taxon>Agaricomycotina</taxon>
        <taxon>Agaricomycetes</taxon>
        <taxon>Agaricomycetidae</taxon>
        <taxon>Agaricales</taxon>
        <taxon>Agaricineae</taxon>
        <taxon>Hymenogastraceae</taxon>
        <taxon>Hebeloma</taxon>
    </lineage>
</organism>
<reference evidence="2" key="2">
    <citation type="submission" date="2015-01" db="EMBL/GenBank/DDBJ databases">
        <title>Evolutionary Origins and Diversification of the Mycorrhizal Mutualists.</title>
        <authorList>
            <consortium name="DOE Joint Genome Institute"/>
            <consortium name="Mycorrhizal Genomics Consortium"/>
            <person name="Kohler A."/>
            <person name="Kuo A."/>
            <person name="Nagy L.G."/>
            <person name="Floudas D."/>
            <person name="Copeland A."/>
            <person name="Barry K.W."/>
            <person name="Cichocki N."/>
            <person name="Veneault-Fourrey C."/>
            <person name="LaButti K."/>
            <person name="Lindquist E.A."/>
            <person name="Lipzen A."/>
            <person name="Lundell T."/>
            <person name="Morin E."/>
            <person name="Murat C."/>
            <person name="Riley R."/>
            <person name="Ohm R."/>
            <person name="Sun H."/>
            <person name="Tunlid A."/>
            <person name="Henrissat B."/>
            <person name="Grigoriev I.V."/>
            <person name="Hibbett D.S."/>
            <person name="Martin F."/>
        </authorList>
    </citation>
    <scope>NUCLEOTIDE SEQUENCE [LARGE SCALE GENOMIC DNA]</scope>
    <source>
        <strain evidence="2">h7</strain>
    </source>
</reference>
<keyword evidence="2" id="KW-1185">Reference proteome</keyword>